<evidence type="ECO:0000256" key="2">
    <source>
        <dbReference type="ARBA" id="ARBA00046328"/>
    </source>
</evidence>
<evidence type="ECO:0000313" key="6">
    <source>
        <dbReference type="Proteomes" id="UP001157974"/>
    </source>
</evidence>
<evidence type="ECO:0000313" key="5">
    <source>
        <dbReference type="EMBL" id="KAJ8904288.1"/>
    </source>
</evidence>
<feature type="compositionally biased region" description="Basic and acidic residues" evidence="3">
    <location>
        <begin position="56"/>
        <end position="87"/>
    </location>
</feature>
<dbReference type="Gene3D" id="1.10.720.30">
    <property type="entry name" value="SAP domain"/>
    <property type="match status" value="1"/>
</dbReference>
<comment type="caution">
    <text evidence="5">The sequence shown here is derived from an EMBL/GenBank/DDBJ whole genome shotgun (WGS) entry which is preliminary data.</text>
</comment>
<evidence type="ECO:0000256" key="3">
    <source>
        <dbReference type="SAM" id="MobiDB-lite"/>
    </source>
</evidence>
<dbReference type="EMBL" id="JAMWBK010000006">
    <property type="protein sequence ID" value="KAJ8904288.1"/>
    <property type="molecule type" value="Genomic_DNA"/>
</dbReference>
<organism evidence="5 6">
    <name type="scientific">Rhodosorus marinus</name>
    <dbReference type="NCBI Taxonomy" id="101924"/>
    <lineage>
        <taxon>Eukaryota</taxon>
        <taxon>Rhodophyta</taxon>
        <taxon>Stylonematophyceae</taxon>
        <taxon>Stylonematales</taxon>
        <taxon>Stylonemataceae</taxon>
        <taxon>Rhodosorus</taxon>
    </lineage>
</organism>
<dbReference type="InterPro" id="IPR052240">
    <property type="entry name" value="SAP_domain_ribonucleoprotein"/>
</dbReference>
<dbReference type="GO" id="GO:0005634">
    <property type="term" value="C:nucleus"/>
    <property type="evidence" value="ECO:0007669"/>
    <property type="project" value="TreeGrafter"/>
</dbReference>
<keyword evidence="6" id="KW-1185">Reference proteome</keyword>
<evidence type="ECO:0000256" key="1">
    <source>
        <dbReference type="ARBA" id="ARBA00022553"/>
    </source>
</evidence>
<evidence type="ECO:0000259" key="4">
    <source>
        <dbReference type="PROSITE" id="PS50800"/>
    </source>
</evidence>
<feature type="domain" description="SAP" evidence="4">
    <location>
        <begin position="1"/>
        <end position="32"/>
    </location>
</feature>
<dbReference type="InterPro" id="IPR003034">
    <property type="entry name" value="SAP_dom"/>
</dbReference>
<reference evidence="5 6" key="1">
    <citation type="journal article" date="2023" name="Nat. Commun.">
        <title>Origin of minicircular mitochondrial genomes in red algae.</title>
        <authorList>
            <person name="Lee Y."/>
            <person name="Cho C.H."/>
            <person name="Lee Y.M."/>
            <person name="Park S.I."/>
            <person name="Yang J.H."/>
            <person name="West J.A."/>
            <person name="Bhattacharya D."/>
            <person name="Yoon H.S."/>
        </authorList>
    </citation>
    <scope>NUCLEOTIDE SEQUENCE [LARGE SCALE GENOMIC DNA]</scope>
    <source>
        <strain evidence="5 6">CCMP1338</strain>
        <tissue evidence="5">Whole cell</tissue>
    </source>
</reference>
<dbReference type="InterPro" id="IPR036361">
    <property type="entry name" value="SAP_dom_sf"/>
</dbReference>
<dbReference type="SMART" id="SM00513">
    <property type="entry name" value="SAP"/>
    <property type="match status" value="1"/>
</dbReference>
<dbReference type="AlphaFoldDB" id="A0AAV8URU8"/>
<feature type="region of interest" description="Disordered" evidence="3">
    <location>
        <begin position="33"/>
        <end position="205"/>
    </location>
</feature>
<dbReference type="PANTHER" id="PTHR46551:SF1">
    <property type="entry name" value="SAP DOMAIN-CONTAINING RIBONUCLEOPROTEIN"/>
    <property type="match status" value="1"/>
</dbReference>
<sequence>MKVDELRKELEARGLDTAGLKAVLLKRLKEAIAAEGQPDPSEEVAPQTSDGQDAEADVKSEEEAKQQTETKELETDMGKTDEEKQPDAADAGSNAEATTQESDFEAARRRRAERFGVPYEPIKASAKPSHPEKPQPQIIEKKPAAAPVVSEEELEKRRMRALKFGLGEKSAKESLQEEGLLQSKRVKRAPLDTGDESAKKAKTED</sequence>
<dbReference type="Proteomes" id="UP001157974">
    <property type="component" value="Unassembled WGS sequence"/>
</dbReference>
<dbReference type="Pfam" id="PF02037">
    <property type="entry name" value="SAP"/>
    <property type="match status" value="1"/>
</dbReference>
<comment type="similarity">
    <text evidence="2">Belongs to the SAP domain-containing ribonucleoprotein family.</text>
</comment>
<keyword evidence="1" id="KW-0597">Phosphoprotein</keyword>
<dbReference type="PANTHER" id="PTHR46551">
    <property type="entry name" value="SAP DOMAIN-CONTAINING RIBONUCLEOPROTEIN"/>
    <property type="match status" value="1"/>
</dbReference>
<accession>A0AAV8URU8</accession>
<dbReference type="GO" id="GO:0016973">
    <property type="term" value="P:poly(A)+ mRNA export from nucleus"/>
    <property type="evidence" value="ECO:0007669"/>
    <property type="project" value="TreeGrafter"/>
</dbReference>
<feature type="compositionally biased region" description="Basic and acidic residues" evidence="3">
    <location>
        <begin position="196"/>
        <end position="205"/>
    </location>
</feature>
<protein>
    <recommendedName>
        <fullName evidence="4">SAP domain-containing protein</fullName>
    </recommendedName>
</protein>
<name>A0AAV8URU8_9RHOD</name>
<gene>
    <name evidence="5" type="ORF">NDN08_000811</name>
</gene>
<dbReference type="SUPFAM" id="SSF68906">
    <property type="entry name" value="SAP domain"/>
    <property type="match status" value="1"/>
</dbReference>
<feature type="compositionally biased region" description="Basic and acidic residues" evidence="3">
    <location>
        <begin position="129"/>
        <end position="143"/>
    </location>
</feature>
<proteinExistence type="inferred from homology"/>
<dbReference type="PROSITE" id="PS50800">
    <property type="entry name" value="SAP"/>
    <property type="match status" value="1"/>
</dbReference>